<comment type="caution">
    <text evidence="2">The sequence shown here is derived from an EMBL/GenBank/DDBJ whole genome shotgun (WGS) entry which is preliminary data.</text>
</comment>
<gene>
    <name evidence="2" type="ORF">ACFFHT_04145</name>
</gene>
<feature type="non-terminal residue" evidence="2">
    <location>
        <position position="1"/>
    </location>
</feature>
<accession>A0ABV6HXW2</accession>
<dbReference type="Gene3D" id="2.160.20.20">
    <property type="match status" value="1"/>
</dbReference>
<evidence type="ECO:0000313" key="3">
    <source>
        <dbReference type="Proteomes" id="UP001589769"/>
    </source>
</evidence>
<name>A0ABV6HXW2_9PAST</name>
<dbReference type="SUPFAM" id="SSF103515">
    <property type="entry name" value="Autotransporter"/>
    <property type="match status" value="1"/>
</dbReference>
<evidence type="ECO:0000313" key="2">
    <source>
        <dbReference type="EMBL" id="MFC0322753.1"/>
    </source>
</evidence>
<dbReference type="Pfam" id="PF03797">
    <property type="entry name" value="Autotransporter"/>
    <property type="match status" value="1"/>
</dbReference>
<evidence type="ECO:0000259" key="1">
    <source>
        <dbReference type="PROSITE" id="PS51208"/>
    </source>
</evidence>
<dbReference type="InterPro" id="IPR036709">
    <property type="entry name" value="Autotransporte_beta_dom_sf"/>
</dbReference>
<dbReference type="RefSeq" id="WP_382373749.1">
    <property type="nucleotide sequence ID" value="NZ_JBHLWA010000016.1"/>
</dbReference>
<dbReference type="Gene3D" id="2.40.128.130">
    <property type="entry name" value="Autotransporter beta-domain"/>
    <property type="match status" value="1"/>
</dbReference>
<dbReference type="SMART" id="SM00869">
    <property type="entry name" value="Autotransporter"/>
    <property type="match status" value="1"/>
</dbReference>
<reference evidence="2 3" key="1">
    <citation type="submission" date="2024-09" db="EMBL/GenBank/DDBJ databases">
        <authorList>
            <person name="Sun Q."/>
            <person name="Mori K."/>
        </authorList>
    </citation>
    <scope>NUCLEOTIDE SEQUENCE [LARGE SCALE GENOMIC DNA]</scope>
    <source>
        <strain evidence="2 3">CCM 7538</strain>
    </source>
</reference>
<dbReference type="InterPro" id="IPR011050">
    <property type="entry name" value="Pectin_lyase_fold/virulence"/>
</dbReference>
<dbReference type="NCBIfam" id="TIGR01414">
    <property type="entry name" value="autotrans_barl"/>
    <property type="match status" value="1"/>
</dbReference>
<sequence>KALSVNGGTVDVNKGTVEADATNINDGDVTVAKDSTLNGGDITVGDGNGTPDSAKLTSSGTVNADTLNVKKDGNLTIENGDVTAANGATVDGGNVQVNQDGTLTSGTLPNDLKDFAVNSGNVQIDGTLNAKNITSDLAQDDSTDDAKINVSKDGNLNLKPADGDTLFDGFNTTATGKDAIEIAGKLNVNIADNTTVTQDVNSPINGTGEFNKNGKGTFDVKADNPFSGDVNVNDGTLYISKGGKLGNATVNVKPDATLSLNEEGTSLGNLNLDGTLKVVATPDGHTKINVAGNADITNGKLFTDIAGSNEEDLKNGKFENLITAGGKIIGDQFASYDDNSALFNFVPQFVGNEITLIPRAAKENDDSYSLYNIVNKFGLDRASGAAQTLDANFVRSPANELSRLFYTIRDKQQAADALLASLPTLAGASSQVIADTSRALADLATIYDRCESDLLQKDKNLWVRTFGSFGRQNAYKGAAGYNDDTYGFAVGAEKCHQQTRIGVMMGYAYDNVHSRESVSDQSVKAETIQLGVYGNTPVSSLIDLDFRAGIGYSDVSTQRTINFANRTAKADYGNKLAYAGLGMNFSAYSSDNAEIKPFVRMDYQVVRNNHYQEKGAGVLNLQADAGTNQALVSKAGIATQFRVADKVSVGARTAVGYDLIGEPAEVRAAFAGAPDLKFTTKGAQHGRVSGEMGVDIRYQIAPAASLSLSYDADVRKGYVEHTPTVSFKMAF</sequence>
<dbReference type="EMBL" id="JBHLWA010000016">
    <property type="protein sequence ID" value="MFC0322753.1"/>
    <property type="molecule type" value="Genomic_DNA"/>
</dbReference>
<organism evidence="2 3">
    <name type="scientific">Gallibacterium melopsittaci</name>
    <dbReference type="NCBI Taxonomy" id="516063"/>
    <lineage>
        <taxon>Bacteria</taxon>
        <taxon>Pseudomonadati</taxon>
        <taxon>Pseudomonadota</taxon>
        <taxon>Gammaproteobacteria</taxon>
        <taxon>Pasteurellales</taxon>
        <taxon>Pasteurellaceae</taxon>
        <taxon>Gallibacterium</taxon>
    </lineage>
</organism>
<proteinExistence type="predicted"/>
<dbReference type="InterPro" id="IPR006315">
    <property type="entry name" value="OM_autotransptr_brl_dom"/>
</dbReference>
<dbReference type="InterPro" id="IPR012332">
    <property type="entry name" value="Autotransporter_pectin_lyase_C"/>
</dbReference>
<feature type="domain" description="Autotransporter" evidence="1">
    <location>
        <begin position="454"/>
        <end position="731"/>
    </location>
</feature>
<protein>
    <submittedName>
        <fullName evidence="2">Autotransporter domain-containing protein</fullName>
    </submittedName>
</protein>
<dbReference type="InterPro" id="IPR005546">
    <property type="entry name" value="Autotransporte_beta"/>
</dbReference>
<dbReference type="SUPFAM" id="SSF51126">
    <property type="entry name" value="Pectin lyase-like"/>
    <property type="match status" value="1"/>
</dbReference>
<dbReference type="PROSITE" id="PS51208">
    <property type="entry name" value="AUTOTRANSPORTER"/>
    <property type="match status" value="1"/>
</dbReference>
<keyword evidence="3" id="KW-1185">Reference proteome</keyword>
<dbReference type="Proteomes" id="UP001589769">
    <property type="component" value="Unassembled WGS sequence"/>
</dbReference>